<dbReference type="Proteomes" id="UP000245631">
    <property type="component" value="Unassembled WGS sequence"/>
</dbReference>
<name>A0A8E2W7J3_RHILI</name>
<protein>
    <submittedName>
        <fullName evidence="1">Uncharacterized protein</fullName>
    </submittedName>
</protein>
<dbReference type="AlphaFoldDB" id="A0A8E2W7J3"/>
<sequence length="118" mass="13244">MNLAIDRGPGMFLSDPIAWAMLGLLPENKVTPMRELPKDIDADVVIEIGKLLDDSPLFVPVRVHELAIRVRQRVKTGLPDLSIEELIVEMAAVRQLAMAFDLPGSENVVRIPLRRPRR</sequence>
<reference evidence="1 2" key="1">
    <citation type="submission" date="2018-05" db="EMBL/GenBank/DDBJ databases">
        <title>Genomic Encyclopedia of Type Strains, Phase IV (KMG-IV): sequencing the most valuable type-strain genomes for metagenomic binning, comparative biology and taxonomic classification.</title>
        <authorList>
            <person name="Goeker M."/>
        </authorList>
    </citation>
    <scope>NUCLEOTIDE SEQUENCE [LARGE SCALE GENOMIC DNA]</scope>
    <source>
        <strain evidence="1 2">DSM 2626</strain>
    </source>
</reference>
<organism evidence="1 2">
    <name type="scientific">Rhizobium loti</name>
    <name type="common">Mesorhizobium loti</name>
    <dbReference type="NCBI Taxonomy" id="381"/>
    <lineage>
        <taxon>Bacteria</taxon>
        <taxon>Pseudomonadati</taxon>
        <taxon>Pseudomonadota</taxon>
        <taxon>Alphaproteobacteria</taxon>
        <taxon>Hyphomicrobiales</taxon>
        <taxon>Phyllobacteriaceae</taxon>
        <taxon>Mesorhizobium</taxon>
    </lineage>
</organism>
<dbReference type="RefSeq" id="WP_245463002.1">
    <property type="nucleotide sequence ID" value="NZ_QGGH01000029.1"/>
</dbReference>
<accession>A0A8E2W7J3</accession>
<dbReference type="GeneID" id="61056420"/>
<comment type="caution">
    <text evidence="1">The sequence shown here is derived from an EMBL/GenBank/DDBJ whole genome shotgun (WGS) entry which is preliminary data.</text>
</comment>
<dbReference type="EMBL" id="QGGH01000029">
    <property type="protein sequence ID" value="PWJ85104.1"/>
    <property type="molecule type" value="Genomic_DNA"/>
</dbReference>
<evidence type="ECO:0000313" key="1">
    <source>
        <dbReference type="EMBL" id="PWJ85104.1"/>
    </source>
</evidence>
<evidence type="ECO:0000313" key="2">
    <source>
        <dbReference type="Proteomes" id="UP000245631"/>
    </source>
</evidence>
<gene>
    <name evidence="1" type="ORF">C8D77_12920</name>
</gene>
<proteinExistence type="predicted"/>